<dbReference type="InterPro" id="IPR059112">
    <property type="entry name" value="CysZ/EI24"/>
</dbReference>
<dbReference type="PANTHER" id="PTHR37468:SF1">
    <property type="entry name" value="SULFATE TRANSPORTER CYSZ"/>
    <property type="match status" value="1"/>
</dbReference>
<dbReference type="KEGG" id="nwr:E3U44_16035"/>
<dbReference type="EMBL" id="CP038033">
    <property type="protein sequence ID" value="QBQ55855.1"/>
    <property type="molecule type" value="Genomic_DNA"/>
</dbReference>
<feature type="transmembrane region" description="Helical" evidence="11">
    <location>
        <begin position="26"/>
        <end position="47"/>
    </location>
</feature>
<dbReference type="OrthoDB" id="5292355at2"/>
<dbReference type="NCBIfam" id="NF003433">
    <property type="entry name" value="PRK04949.1"/>
    <property type="match status" value="1"/>
</dbReference>
<evidence type="ECO:0000256" key="6">
    <source>
        <dbReference type="ARBA" id="ARBA00022692"/>
    </source>
</evidence>
<comment type="similarity">
    <text evidence="11">Belongs to the CysZ family.</text>
</comment>
<keyword evidence="9 11" id="KW-0472">Membrane</keyword>
<evidence type="ECO:0000256" key="7">
    <source>
        <dbReference type="ARBA" id="ARBA00022989"/>
    </source>
</evidence>
<dbReference type="GO" id="GO:0009675">
    <property type="term" value="F:high-affinity sulfate:proton symporter activity"/>
    <property type="evidence" value="ECO:0007669"/>
    <property type="project" value="TreeGrafter"/>
</dbReference>
<feature type="region of interest" description="Disordered" evidence="12">
    <location>
        <begin position="243"/>
        <end position="274"/>
    </location>
</feature>
<keyword evidence="3 11" id="KW-1003">Cell membrane</keyword>
<comment type="caution">
    <text evidence="11">Lacks conserved residue(s) required for the propagation of feature annotation.</text>
</comment>
<reference evidence="13 14" key="1">
    <citation type="submission" date="2019-03" db="EMBL/GenBank/DDBJ databases">
        <title>The genome sequence of Nitrosococcus wardiae strain D1FHST reveals the archetypal metabolic capacity of ammonia-oxidizing Gammaproteobacteria.</title>
        <authorList>
            <person name="Wang L."/>
            <person name="Lim C.K."/>
            <person name="Hanson T.E."/>
            <person name="Dang H."/>
            <person name="Klotz M.G."/>
        </authorList>
    </citation>
    <scope>NUCLEOTIDE SEQUENCE [LARGE SCALE GENOMIC DNA]</scope>
    <source>
        <strain evidence="13 14">D1FHS</strain>
    </source>
</reference>
<protein>
    <recommendedName>
        <fullName evidence="11">Sulfate transporter CysZ</fullName>
    </recommendedName>
</protein>
<keyword evidence="10 11" id="KW-0198">Cysteine biosynthesis</keyword>
<evidence type="ECO:0000256" key="12">
    <source>
        <dbReference type="SAM" id="MobiDB-lite"/>
    </source>
</evidence>
<keyword evidence="6 11" id="KW-0812">Transmembrane</keyword>
<comment type="subcellular location">
    <subcellularLocation>
        <location evidence="11">Cell inner membrane</location>
        <topology evidence="11">Multi-pass membrane protein</topology>
    </subcellularLocation>
    <subcellularLocation>
        <location evidence="1">Membrane</location>
        <topology evidence="1">Multi-pass membrane protein</topology>
    </subcellularLocation>
</comment>
<evidence type="ECO:0000256" key="5">
    <source>
        <dbReference type="ARBA" id="ARBA00022605"/>
    </source>
</evidence>
<dbReference type="Pfam" id="PF07264">
    <property type="entry name" value="EI24"/>
    <property type="match status" value="1"/>
</dbReference>
<dbReference type="InterPro" id="IPR050480">
    <property type="entry name" value="CysZ-like"/>
</dbReference>
<dbReference type="Proteomes" id="UP000294325">
    <property type="component" value="Chromosome"/>
</dbReference>
<keyword evidence="8 11" id="KW-0764">Sulfate transport</keyword>
<evidence type="ECO:0000256" key="1">
    <source>
        <dbReference type="ARBA" id="ARBA00004141"/>
    </source>
</evidence>
<evidence type="ECO:0000256" key="2">
    <source>
        <dbReference type="ARBA" id="ARBA00022448"/>
    </source>
</evidence>
<gene>
    <name evidence="11 13" type="primary">cysZ</name>
    <name evidence="13" type="ORF">E3U44_16035</name>
</gene>
<keyword evidence="7 11" id="KW-1133">Transmembrane helix</keyword>
<feature type="transmembrane region" description="Helical" evidence="11">
    <location>
        <begin position="144"/>
        <end position="167"/>
    </location>
</feature>
<evidence type="ECO:0000313" key="14">
    <source>
        <dbReference type="Proteomes" id="UP000294325"/>
    </source>
</evidence>
<dbReference type="GO" id="GO:0000103">
    <property type="term" value="P:sulfate assimilation"/>
    <property type="evidence" value="ECO:0007669"/>
    <property type="project" value="InterPro"/>
</dbReference>
<evidence type="ECO:0000256" key="9">
    <source>
        <dbReference type="ARBA" id="ARBA00023136"/>
    </source>
</evidence>
<dbReference type="GO" id="GO:0005886">
    <property type="term" value="C:plasma membrane"/>
    <property type="evidence" value="ECO:0007669"/>
    <property type="project" value="UniProtKB-SubCell"/>
</dbReference>
<keyword evidence="14" id="KW-1185">Reference proteome</keyword>
<dbReference type="AlphaFoldDB" id="A0A4V1AW95"/>
<keyword evidence="2 11" id="KW-0813">Transport</keyword>
<sequence length="274" mass="30510">MATQTLVGANYLLRGLSLIHCPGLRLYAYIPLAINTLLFATLIWLGAAQFGTLIDALLPQWLDWLRWLLWPLFAITMAVVAFFIFSMLTNLIAAPFNGMLAEAVERQLTGQEISQSGTWKTLLQEALPAIWMELKKIGYFTLRAIPLLILFFIPGLNIVAPFLWFAFSAWMLTLQYMDYPMGNHGVTFPEQRQQLQQHRLLGLGFGGATMLANSIPLVNFLVMPSAVAGATALWVAQLKPHSPEQERSSATQTVSDQQEDVTTASSHEGQAETR</sequence>
<organism evidence="13 14">
    <name type="scientific">Nitrosococcus wardiae</name>
    <dbReference type="NCBI Taxonomy" id="1814290"/>
    <lineage>
        <taxon>Bacteria</taxon>
        <taxon>Pseudomonadati</taxon>
        <taxon>Pseudomonadota</taxon>
        <taxon>Gammaproteobacteria</taxon>
        <taxon>Chromatiales</taxon>
        <taxon>Chromatiaceae</taxon>
        <taxon>Nitrosococcus</taxon>
    </lineage>
</organism>
<comment type="function">
    <text evidence="11">High affinity, high specificity proton-dependent sulfate transporter, which mediates sulfate uptake. Provides the sulfur source for the cysteine synthesis pathway.</text>
</comment>
<dbReference type="PANTHER" id="PTHR37468">
    <property type="entry name" value="SULFATE TRANSPORTER CYSZ"/>
    <property type="match status" value="1"/>
</dbReference>
<dbReference type="HAMAP" id="MF_00468">
    <property type="entry name" value="CysZ"/>
    <property type="match status" value="1"/>
</dbReference>
<keyword evidence="5 11" id="KW-0028">Amino-acid biosynthesis</keyword>
<evidence type="ECO:0000256" key="3">
    <source>
        <dbReference type="ARBA" id="ARBA00022475"/>
    </source>
</evidence>
<accession>A0A4V1AW95</accession>
<feature type="transmembrane region" description="Helical" evidence="11">
    <location>
        <begin position="67"/>
        <end position="93"/>
    </location>
</feature>
<dbReference type="InterPro" id="IPR022985">
    <property type="entry name" value="Sulfate_CysZ"/>
</dbReference>
<keyword evidence="4 11" id="KW-0997">Cell inner membrane</keyword>
<evidence type="ECO:0000256" key="4">
    <source>
        <dbReference type="ARBA" id="ARBA00022519"/>
    </source>
</evidence>
<proteinExistence type="inferred from homology"/>
<dbReference type="GO" id="GO:0019344">
    <property type="term" value="P:cysteine biosynthetic process"/>
    <property type="evidence" value="ECO:0007669"/>
    <property type="project" value="UniProtKB-UniRule"/>
</dbReference>
<feature type="compositionally biased region" description="Polar residues" evidence="12">
    <location>
        <begin position="248"/>
        <end position="268"/>
    </location>
</feature>
<evidence type="ECO:0000256" key="11">
    <source>
        <dbReference type="HAMAP-Rule" id="MF_00468"/>
    </source>
</evidence>
<evidence type="ECO:0000313" key="13">
    <source>
        <dbReference type="EMBL" id="QBQ55855.1"/>
    </source>
</evidence>
<dbReference type="RefSeq" id="WP_134359110.1">
    <property type="nucleotide sequence ID" value="NZ_CP038033.1"/>
</dbReference>
<evidence type="ECO:0000256" key="8">
    <source>
        <dbReference type="ARBA" id="ARBA00023032"/>
    </source>
</evidence>
<name>A0A4V1AW95_9GAMM</name>
<evidence type="ECO:0000256" key="10">
    <source>
        <dbReference type="ARBA" id="ARBA00023192"/>
    </source>
</evidence>